<gene>
    <name evidence="4" type="ORF">SHM_05700</name>
</gene>
<dbReference type="Proteomes" id="UP001163387">
    <property type="component" value="Chromosome"/>
</dbReference>
<feature type="compositionally biased region" description="Basic and acidic residues" evidence="1">
    <location>
        <begin position="38"/>
        <end position="51"/>
    </location>
</feature>
<dbReference type="EMBL" id="AP026933">
    <property type="protein sequence ID" value="BDT02924.1"/>
    <property type="molecule type" value="Genomic_DNA"/>
</dbReference>
<dbReference type="PANTHER" id="PTHR10948">
    <property type="entry name" value="TRANSPOSASE"/>
    <property type="match status" value="1"/>
</dbReference>
<evidence type="ECO:0000313" key="5">
    <source>
        <dbReference type="Proteomes" id="UP001163387"/>
    </source>
</evidence>
<sequence>MDNFYAYIPLILKYIVILPYFLKDSKQVLRRKGKKRRSQENRGKFNGKSIKERDNNVNDRITLGHWEGDTIVSSRGKSKSCLITLVERVSRFTLAMLVKNKTTKVINKNIIHYLSILPKNIVKTITFDRGKEFANWQQLEKKLDVKIYFANPYSPWQRGTNENTNGLIREKFPKKFIFSKTNKNEVHKFILSLNQRPRKILNYLSPIEYLNRKII</sequence>
<dbReference type="PANTHER" id="PTHR10948:SF23">
    <property type="entry name" value="TRANSPOSASE INSI FOR INSERTION SEQUENCE ELEMENT IS30A-RELATED"/>
    <property type="match status" value="1"/>
</dbReference>
<dbReference type="InterPro" id="IPR012337">
    <property type="entry name" value="RNaseH-like_sf"/>
</dbReference>
<dbReference type="InterPro" id="IPR036397">
    <property type="entry name" value="RNaseH_sf"/>
</dbReference>
<evidence type="ECO:0000313" key="4">
    <source>
        <dbReference type="EMBL" id="BDT02924.1"/>
    </source>
</evidence>
<keyword evidence="2" id="KW-0812">Transmembrane</keyword>
<dbReference type="InterPro" id="IPR001584">
    <property type="entry name" value="Integrase_cat-core"/>
</dbReference>
<dbReference type="SUPFAM" id="SSF53098">
    <property type="entry name" value="Ribonuclease H-like"/>
    <property type="match status" value="1"/>
</dbReference>
<dbReference type="InterPro" id="IPR051917">
    <property type="entry name" value="Transposase-Integrase"/>
</dbReference>
<evidence type="ECO:0000256" key="1">
    <source>
        <dbReference type="SAM" id="MobiDB-lite"/>
    </source>
</evidence>
<keyword evidence="2" id="KW-1133">Transmembrane helix</keyword>
<feature type="region of interest" description="Disordered" evidence="1">
    <location>
        <begin position="32"/>
        <end position="51"/>
    </location>
</feature>
<organism evidence="4 5">
    <name type="scientific">Spiroplasma ixodetis</name>
    <dbReference type="NCBI Taxonomy" id="2141"/>
    <lineage>
        <taxon>Bacteria</taxon>
        <taxon>Bacillati</taxon>
        <taxon>Mycoplasmatota</taxon>
        <taxon>Mollicutes</taxon>
        <taxon>Entomoplasmatales</taxon>
        <taxon>Spiroplasmataceae</taxon>
        <taxon>Spiroplasma</taxon>
    </lineage>
</organism>
<evidence type="ECO:0000259" key="3">
    <source>
        <dbReference type="PROSITE" id="PS50994"/>
    </source>
</evidence>
<feature type="domain" description="Integrase catalytic" evidence="3">
    <location>
        <begin position="57"/>
        <end position="214"/>
    </location>
</feature>
<dbReference type="Gene3D" id="3.30.420.10">
    <property type="entry name" value="Ribonuclease H-like superfamily/Ribonuclease H"/>
    <property type="match status" value="1"/>
</dbReference>
<dbReference type="PROSITE" id="PS50994">
    <property type="entry name" value="INTEGRASE"/>
    <property type="match status" value="1"/>
</dbReference>
<dbReference type="RefSeq" id="WP_281749110.1">
    <property type="nucleotide sequence ID" value="NZ_AP026933.1"/>
</dbReference>
<accession>A0ABN6SYF8</accession>
<evidence type="ECO:0000256" key="2">
    <source>
        <dbReference type="SAM" id="Phobius"/>
    </source>
</evidence>
<dbReference type="Pfam" id="PF00665">
    <property type="entry name" value="rve"/>
    <property type="match status" value="1"/>
</dbReference>
<protein>
    <recommendedName>
        <fullName evidence="3">Integrase catalytic domain-containing protein</fullName>
    </recommendedName>
</protein>
<keyword evidence="5" id="KW-1185">Reference proteome</keyword>
<reference evidence="4 5" key="1">
    <citation type="journal article" date="2022" name="Front. Microbiol.">
        <title>Male-killing mechanisms vary between Spiroplasma species.</title>
        <authorList>
            <person name="Arai H."/>
            <person name="Inoue M."/>
            <person name="Kageyama D."/>
        </authorList>
    </citation>
    <scope>NUCLEOTIDE SEQUENCE [LARGE SCALE GENOMIC DNA]</scope>
    <source>
        <strain evidence="5">sHm</strain>
    </source>
</reference>
<dbReference type="NCBIfam" id="NF033563">
    <property type="entry name" value="transpos_IS30"/>
    <property type="match status" value="1"/>
</dbReference>
<dbReference type="InterPro" id="IPR053392">
    <property type="entry name" value="Transposase_IS30-like"/>
</dbReference>
<feature type="transmembrane region" description="Helical" evidence="2">
    <location>
        <begin position="6"/>
        <end position="22"/>
    </location>
</feature>
<name>A0ABN6SYF8_9MOLU</name>
<proteinExistence type="predicted"/>
<keyword evidence="2" id="KW-0472">Membrane</keyword>